<dbReference type="SMART" id="SM00228">
    <property type="entry name" value="PDZ"/>
    <property type="match status" value="1"/>
</dbReference>
<evidence type="ECO:0000256" key="2">
    <source>
        <dbReference type="ARBA" id="ARBA00022801"/>
    </source>
</evidence>
<evidence type="ECO:0000259" key="5">
    <source>
        <dbReference type="PROSITE" id="PS50106"/>
    </source>
</evidence>
<dbReference type="InterPro" id="IPR009003">
    <property type="entry name" value="Peptidase_S1_PA"/>
</dbReference>
<dbReference type="Proteomes" id="UP000183190">
    <property type="component" value="Unassembled WGS sequence"/>
</dbReference>
<dbReference type="PROSITE" id="PS50106">
    <property type="entry name" value="PDZ"/>
    <property type="match status" value="1"/>
</dbReference>
<evidence type="ECO:0000256" key="3">
    <source>
        <dbReference type="SAM" id="MobiDB-lite"/>
    </source>
</evidence>
<feature type="transmembrane region" description="Helical" evidence="4">
    <location>
        <begin position="65"/>
        <end position="87"/>
    </location>
</feature>
<dbReference type="Gene3D" id="2.40.10.120">
    <property type="match status" value="1"/>
</dbReference>
<dbReference type="Gene3D" id="2.30.42.10">
    <property type="match status" value="1"/>
</dbReference>
<feature type="region of interest" description="Disordered" evidence="3">
    <location>
        <begin position="1"/>
        <end position="53"/>
    </location>
</feature>
<keyword evidence="2" id="KW-0378">Hydrolase</keyword>
<dbReference type="SUPFAM" id="SSF50494">
    <property type="entry name" value="Trypsin-like serine proteases"/>
    <property type="match status" value="1"/>
</dbReference>
<keyword evidence="4" id="KW-1133">Transmembrane helix</keyword>
<accession>A0A1H6JQ21</accession>
<name>A0A1H6JQ21_RUMFL</name>
<dbReference type="PANTHER" id="PTHR43343">
    <property type="entry name" value="PEPTIDASE S12"/>
    <property type="match status" value="1"/>
</dbReference>
<feature type="compositionally biased region" description="Basic and acidic residues" evidence="3">
    <location>
        <begin position="21"/>
        <end position="36"/>
    </location>
</feature>
<dbReference type="Pfam" id="PF13180">
    <property type="entry name" value="PDZ_2"/>
    <property type="match status" value="1"/>
</dbReference>
<evidence type="ECO:0000313" key="7">
    <source>
        <dbReference type="Proteomes" id="UP000183190"/>
    </source>
</evidence>
<evidence type="ECO:0000256" key="4">
    <source>
        <dbReference type="SAM" id="Phobius"/>
    </source>
</evidence>
<dbReference type="SUPFAM" id="SSF50156">
    <property type="entry name" value="PDZ domain-like"/>
    <property type="match status" value="1"/>
</dbReference>
<dbReference type="InterPro" id="IPR051201">
    <property type="entry name" value="Chloro_Bact_Ser_Proteases"/>
</dbReference>
<dbReference type="PANTHER" id="PTHR43343:SF3">
    <property type="entry name" value="PROTEASE DO-LIKE 8, CHLOROPLASTIC"/>
    <property type="match status" value="1"/>
</dbReference>
<feature type="domain" description="PDZ" evidence="5">
    <location>
        <begin position="360"/>
        <end position="450"/>
    </location>
</feature>
<keyword evidence="4" id="KW-0472">Membrane</keyword>
<sequence>MAENYNDNNDLNSEDLFNDNNHSRKENVDDINDNKSSEVSFASEPNSYSYTSESSKKKCRKNLHFFMKSSAAVLAVIILGAGTVQVYKFLRDTREELVELSNDASSKTVSKEVEDKEKAQEELPSLIELASRSDAKPLPDIVDAIMPSVVGVASSFEFEQQQSFSMWGWNTEPLMRSISTTGTGFIISEDGYIVTNCHVVFDTQYNAGEATEVSVLFSDETQHEANIVAYDVETDIAVLKVDEKGLTPAVIGDSDELRVGELVIAVGNPLGFDLFGTVTSGIVSALNRKIDINEKKMNLIQTDAAINSGNSGGPLLNSCGQVIGINSAKMSSSYNSNAASIEGICFAIPMKEAKVIIDDLINFRYVTGRPQIGINTSDIDEIKSRFYNVPMGVLIRAIEEGSSADLAGLMVGDIILDIEGESVTTRDKFNEIKNQHKVGDVITLTVYRDGKEVKVKVTLQEQKNIRENVKPET</sequence>
<dbReference type="PRINTS" id="PR00834">
    <property type="entry name" value="PROTEASES2C"/>
</dbReference>
<dbReference type="InterPro" id="IPR001478">
    <property type="entry name" value="PDZ"/>
</dbReference>
<dbReference type="InterPro" id="IPR001940">
    <property type="entry name" value="Peptidase_S1C"/>
</dbReference>
<proteinExistence type="predicted"/>
<dbReference type="InterPro" id="IPR036034">
    <property type="entry name" value="PDZ_sf"/>
</dbReference>
<feature type="compositionally biased region" description="Polar residues" evidence="3">
    <location>
        <begin position="1"/>
        <end position="11"/>
    </location>
</feature>
<keyword evidence="4" id="KW-0812">Transmembrane</keyword>
<evidence type="ECO:0000313" key="6">
    <source>
        <dbReference type="EMBL" id="SEH61409.1"/>
    </source>
</evidence>
<evidence type="ECO:0000256" key="1">
    <source>
        <dbReference type="ARBA" id="ARBA00022670"/>
    </source>
</evidence>
<feature type="compositionally biased region" description="Low complexity" evidence="3">
    <location>
        <begin position="43"/>
        <end position="53"/>
    </location>
</feature>
<organism evidence="6 7">
    <name type="scientific">Ruminococcus flavefaciens</name>
    <dbReference type="NCBI Taxonomy" id="1265"/>
    <lineage>
        <taxon>Bacteria</taxon>
        <taxon>Bacillati</taxon>
        <taxon>Bacillota</taxon>
        <taxon>Clostridia</taxon>
        <taxon>Eubacteriales</taxon>
        <taxon>Oscillospiraceae</taxon>
        <taxon>Ruminococcus</taxon>
    </lineage>
</organism>
<dbReference type="AlphaFoldDB" id="A0A1H6JQ21"/>
<dbReference type="EMBL" id="FNWV01000005">
    <property type="protein sequence ID" value="SEH61409.1"/>
    <property type="molecule type" value="Genomic_DNA"/>
</dbReference>
<dbReference type="OrthoDB" id="9758917at2"/>
<reference evidence="6 7" key="1">
    <citation type="submission" date="2016-10" db="EMBL/GenBank/DDBJ databases">
        <authorList>
            <person name="de Groot N.N."/>
        </authorList>
    </citation>
    <scope>NUCLEOTIDE SEQUENCE [LARGE SCALE GENOMIC DNA]</scope>
    <source>
        <strain evidence="6 7">YAD2003</strain>
    </source>
</reference>
<dbReference type="Pfam" id="PF13365">
    <property type="entry name" value="Trypsin_2"/>
    <property type="match status" value="1"/>
</dbReference>
<dbReference type="GO" id="GO:0006508">
    <property type="term" value="P:proteolysis"/>
    <property type="evidence" value="ECO:0007669"/>
    <property type="project" value="UniProtKB-KW"/>
</dbReference>
<dbReference type="RefSeq" id="WP_074716481.1">
    <property type="nucleotide sequence ID" value="NZ_FNWV01000005.1"/>
</dbReference>
<protein>
    <submittedName>
        <fullName evidence="6">Serine protease Do</fullName>
    </submittedName>
</protein>
<keyword evidence="1 6" id="KW-0645">Protease</keyword>
<dbReference type="GO" id="GO:0004252">
    <property type="term" value="F:serine-type endopeptidase activity"/>
    <property type="evidence" value="ECO:0007669"/>
    <property type="project" value="InterPro"/>
</dbReference>
<gene>
    <name evidence="6" type="ORF">SAMN02910265_01741</name>
</gene>